<dbReference type="InterPro" id="IPR002942">
    <property type="entry name" value="S4_RNA-bd"/>
</dbReference>
<keyword evidence="11" id="KW-0150">Chloroplast</keyword>
<reference evidence="11" key="1">
    <citation type="journal article" date="2016" name="Genome Biol. Evol.">
        <title>Mitochondrion-to-Chloroplast DNA Transfers and Intragenomic Proliferation of Chloroplast Group II Introns in Gloeotilopsis Green Algae (Ulotrichales, Ulvophyceae).</title>
        <authorList>
            <person name="Turmel M."/>
            <person name="Otis C."/>
            <person name="Lemieux C."/>
        </authorList>
    </citation>
    <scope>NUCLEOTIDE SEQUENCE</scope>
</reference>
<dbReference type="GO" id="GO:0015935">
    <property type="term" value="C:small ribosomal subunit"/>
    <property type="evidence" value="ECO:0007669"/>
    <property type="project" value="InterPro"/>
</dbReference>
<evidence type="ECO:0000256" key="1">
    <source>
        <dbReference type="ARBA" id="ARBA00007465"/>
    </source>
</evidence>
<dbReference type="GO" id="GO:0003735">
    <property type="term" value="F:structural constituent of ribosome"/>
    <property type="evidence" value="ECO:0007669"/>
    <property type="project" value="InterPro"/>
</dbReference>
<comment type="subcellular location">
    <subcellularLocation>
        <location evidence="7">Plastid</location>
        <location evidence="7">Chloroplast</location>
    </subcellularLocation>
</comment>
<evidence type="ECO:0000256" key="2">
    <source>
        <dbReference type="ARBA" id="ARBA00022730"/>
    </source>
</evidence>
<evidence type="ECO:0000256" key="4">
    <source>
        <dbReference type="ARBA" id="ARBA00022980"/>
    </source>
</evidence>
<comment type="similarity">
    <text evidence="1 7 8">Belongs to the universal ribosomal protein uS4 family.</text>
</comment>
<dbReference type="InterPro" id="IPR018079">
    <property type="entry name" value="Ribosomal_uS4_CS"/>
</dbReference>
<dbReference type="AlphaFoldDB" id="A0A1B2RYQ3"/>
<dbReference type="Gene3D" id="3.10.290.10">
    <property type="entry name" value="RNA-binding S4 domain"/>
    <property type="match status" value="1"/>
</dbReference>
<dbReference type="GO" id="GO:0019843">
    <property type="term" value="F:rRNA binding"/>
    <property type="evidence" value="ECO:0007669"/>
    <property type="project" value="UniProtKB-UniRule"/>
</dbReference>
<dbReference type="PANTHER" id="PTHR11831">
    <property type="entry name" value="30S 40S RIBOSOMAL PROTEIN"/>
    <property type="match status" value="1"/>
</dbReference>
<proteinExistence type="inferred from homology"/>
<dbReference type="PROSITE" id="PS00632">
    <property type="entry name" value="RIBOSOMAL_S4"/>
    <property type="match status" value="1"/>
</dbReference>
<dbReference type="InterPro" id="IPR005709">
    <property type="entry name" value="Ribosomal_uS4_bac-type"/>
</dbReference>
<organism evidence="11">
    <name type="scientific">Rhexinema sarcinoideum</name>
    <dbReference type="NCBI Taxonomy" id="43261"/>
    <lineage>
        <taxon>Eukaryota</taxon>
        <taxon>Viridiplantae</taxon>
        <taxon>Chlorophyta</taxon>
        <taxon>core chlorophytes</taxon>
        <taxon>Ulvophyceae</taxon>
        <taxon>OUU clade</taxon>
        <taxon>Ulotrichales</taxon>
        <taxon>Helicodictyaceae</taxon>
        <taxon>Rhexinema</taxon>
    </lineage>
</organism>
<protein>
    <recommendedName>
        <fullName evidence="6 7">Small ribosomal subunit protein uS4c</fullName>
    </recommendedName>
</protein>
<dbReference type="InterPro" id="IPR036986">
    <property type="entry name" value="S4_RNA-bd_sf"/>
</dbReference>
<keyword evidence="5 7" id="KW-0687">Ribonucleoprotein</keyword>
<comment type="subunit">
    <text evidence="7">Part of the 30S ribosomal subunit. Contacts protein S5. The interaction surface between S4 and S5 is involved in control of translational fidelity.</text>
</comment>
<dbReference type="GO" id="GO:0009507">
    <property type="term" value="C:chloroplast"/>
    <property type="evidence" value="ECO:0007669"/>
    <property type="project" value="UniProtKB-SubCell"/>
</dbReference>
<dbReference type="InterPro" id="IPR001912">
    <property type="entry name" value="Ribosomal_uS4_N"/>
</dbReference>
<evidence type="ECO:0000259" key="10">
    <source>
        <dbReference type="SMART" id="SM01390"/>
    </source>
</evidence>
<evidence type="ECO:0000256" key="7">
    <source>
        <dbReference type="HAMAP-Rule" id="MF_01306"/>
    </source>
</evidence>
<keyword evidence="2 7" id="KW-0699">rRNA-binding</keyword>
<feature type="domain" description="Small ribosomal subunit protein uS4 N-terminal" evidence="10">
    <location>
        <begin position="3"/>
        <end position="95"/>
    </location>
</feature>
<dbReference type="SUPFAM" id="SSF55174">
    <property type="entry name" value="Alpha-L RNA-binding motif"/>
    <property type="match status" value="1"/>
</dbReference>
<dbReference type="EMBL" id="KX306821">
    <property type="protein sequence ID" value="AOC61456.1"/>
    <property type="molecule type" value="Genomic_DNA"/>
</dbReference>
<dbReference type="SMART" id="SM01390">
    <property type="entry name" value="Ribosomal_S4"/>
    <property type="match status" value="1"/>
</dbReference>
<dbReference type="PROSITE" id="PS50889">
    <property type="entry name" value="S4"/>
    <property type="match status" value="1"/>
</dbReference>
<comment type="function">
    <text evidence="7">One of the primary rRNA binding proteins, it binds directly to 16S rRNA where it nucleates assembly of the body of the 30S subunit.</text>
</comment>
<dbReference type="SMART" id="SM00363">
    <property type="entry name" value="S4"/>
    <property type="match status" value="1"/>
</dbReference>
<keyword evidence="11" id="KW-0934">Plastid</keyword>
<dbReference type="NCBIfam" id="NF003717">
    <property type="entry name" value="PRK05327.1"/>
    <property type="match status" value="1"/>
</dbReference>
<dbReference type="PANTHER" id="PTHR11831:SF4">
    <property type="entry name" value="SMALL RIBOSOMAL SUBUNIT PROTEIN US4M"/>
    <property type="match status" value="1"/>
</dbReference>
<evidence type="ECO:0000259" key="9">
    <source>
        <dbReference type="SMART" id="SM00363"/>
    </source>
</evidence>
<dbReference type="HAMAP" id="MF_01306_B">
    <property type="entry name" value="Ribosomal_uS4_B"/>
    <property type="match status" value="1"/>
</dbReference>
<sequence>MSKYRGPRLRLVRKLGKLPSLTNKVPQKNILITPGEHGQPPQKLLKKKSPYGLRLLEKQKLRFNYNITERQLHRYVQQAKQLTGSTGELLLTILEMRLDSIVYRLGMAPTIVAARQLVSHGHILVNKQKINIPSYPCKLKEVISVKDKKVSRDLVSKFVQESSNNPLPSHLSFNKTNLVGIVNGTVTRDWIDLQINELLVIEYYSRN</sequence>
<dbReference type="CDD" id="cd00165">
    <property type="entry name" value="S4"/>
    <property type="match status" value="1"/>
</dbReference>
<evidence type="ECO:0000256" key="5">
    <source>
        <dbReference type="ARBA" id="ARBA00023274"/>
    </source>
</evidence>
<evidence type="ECO:0000256" key="8">
    <source>
        <dbReference type="RuleBase" id="RU003699"/>
    </source>
</evidence>
<dbReference type="Gene3D" id="1.10.1050.10">
    <property type="entry name" value="Ribosomal Protein S4 Delta 41, Chain A, domain 1"/>
    <property type="match status" value="1"/>
</dbReference>
<accession>A0A1B2RYQ3</accession>
<geneLocation type="chloroplast" evidence="11"/>
<dbReference type="GO" id="GO:0042274">
    <property type="term" value="P:ribosomal small subunit biogenesis"/>
    <property type="evidence" value="ECO:0007669"/>
    <property type="project" value="TreeGrafter"/>
</dbReference>
<keyword evidence="3 7" id="KW-0694">RNA-binding</keyword>
<dbReference type="GO" id="GO:0006412">
    <property type="term" value="P:translation"/>
    <property type="evidence" value="ECO:0007669"/>
    <property type="project" value="UniProtKB-UniRule"/>
</dbReference>
<name>A0A1B2RYQ3_9CHLO</name>
<comment type="function">
    <text evidence="7">With S5 and S12 plays an important role in translational accuracy.</text>
</comment>
<evidence type="ECO:0000256" key="3">
    <source>
        <dbReference type="ARBA" id="ARBA00022884"/>
    </source>
</evidence>
<evidence type="ECO:0000256" key="6">
    <source>
        <dbReference type="ARBA" id="ARBA00035158"/>
    </source>
</evidence>
<dbReference type="Pfam" id="PF00163">
    <property type="entry name" value="Ribosomal_S4"/>
    <property type="match status" value="1"/>
</dbReference>
<gene>
    <name evidence="7 11" type="primary">rps4</name>
</gene>
<evidence type="ECO:0000313" key="11">
    <source>
        <dbReference type="EMBL" id="AOC61456.1"/>
    </source>
</evidence>
<keyword evidence="4 7" id="KW-0689">Ribosomal protein</keyword>
<feature type="domain" description="RNA-binding S4" evidence="9">
    <location>
        <begin position="96"/>
        <end position="160"/>
    </location>
</feature>
<dbReference type="Pfam" id="PF01479">
    <property type="entry name" value="S4"/>
    <property type="match status" value="1"/>
</dbReference>
<dbReference type="FunFam" id="3.10.290.10:FF:000001">
    <property type="entry name" value="30S ribosomal protein S4"/>
    <property type="match status" value="1"/>
</dbReference>
<dbReference type="NCBIfam" id="TIGR01017">
    <property type="entry name" value="rpsD_bact"/>
    <property type="match status" value="1"/>
</dbReference>
<dbReference type="InterPro" id="IPR022801">
    <property type="entry name" value="Ribosomal_uS4"/>
</dbReference>